<dbReference type="AlphaFoldDB" id="A0A2K8L8E6"/>
<comment type="subcellular location">
    <subcellularLocation>
        <location evidence="1">Cell membrane</location>
        <topology evidence="1">Multi-pass membrane protein</topology>
    </subcellularLocation>
</comment>
<dbReference type="PANTHER" id="PTHR30619">
    <property type="entry name" value="DNA INTERNALIZATION/COMPETENCE PROTEIN COMEC/REC2"/>
    <property type="match status" value="1"/>
</dbReference>
<feature type="transmembrane region" description="Helical" evidence="6">
    <location>
        <begin position="240"/>
        <end position="263"/>
    </location>
</feature>
<feature type="transmembrane region" description="Helical" evidence="6">
    <location>
        <begin position="12"/>
        <end position="28"/>
    </location>
</feature>
<feature type="transmembrane region" description="Helical" evidence="6">
    <location>
        <begin position="275"/>
        <end position="293"/>
    </location>
</feature>
<proteinExistence type="predicted"/>
<dbReference type="InterPro" id="IPR035681">
    <property type="entry name" value="ComA-like_MBL"/>
</dbReference>
<evidence type="ECO:0000256" key="4">
    <source>
        <dbReference type="ARBA" id="ARBA00022989"/>
    </source>
</evidence>
<evidence type="ECO:0000256" key="1">
    <source>
        <dbReference type="ARBA" id="ARBA00004651"/>
    </source>
</evidence>
<dbReference type="PANTHER" id="PTHR30619:SF1">
    <property type="entry name" value="RECOMBINATION PROTEIN 2"/>
    <property type="match status" value="1"/>
</dbReference>
<dbReference type="CDD" id="cd07731">
    <property type="entry name" value="ComA-like_MBL-fold"/>
    <property type="match status" value="1"/>
</dbReference>
<dbReference type="EMBL" id="CP018800">
    <property type="protein sequence ID" value="ATX81214.1"/>
    <property type="molecule type" value="Genomic_DNA"/>
</dbReference>
<dbReference type="NCBIfam" id="TIGR00360">
    <property type="entry name" value="ComEC_N-term"/>
    <property type="match status" value="1"/>
</dbReference>
<keyword evidence="2" id="KW-1003">Cell membrane</keyword>
<feature type="transmembrane region" description="Helical" evidence="6">
    <location>
        <begin position="329"/>
        <end position="360"/>
    </location>
</feature>
<dbReference type="Proteomes" id="UP000231637">
    <property type="component" value="Chromosome"/>
</dbReference>
<keyword evidence="5 6" id="KW-0472">Membrane</keyword>
<dbReference type="Pfam" id="PF13567">
    <property type="entry name" value="DUF4131"/>
    <property type="match status" value="1"/>
</dbReference>
<evidence type="ECO:0000313" key="10">
    <source>
        <dbReference type="Proteomes" id="UP000231637"/>
    </source>
</evidence>
<feature type="domain" description="ComEC/Rec2-related protein" evidence="7">
    <location>
        <begin position="216"/>
        <end position="497"/>
    </location>
</feature>
<protein>
    <submittedName>
        <fullName evidence="9">Competence protein ComEC</fullName>
    </submittedName>
</protein>
<name>A0A2K8L8E6_9PROT</name>
<feature type="transmembrane region" description="Helical" evidence="6">
    <location>
        <begin position="381"/>
        <end position="407"/>
    </location>
</feature>
<organism evidence="9 10">
    <name type="scientific">Mariprofundus ferrinatatus</name>
    <dbReference type="NCBI Taxonomy" id="1921087"/>
    <lineage>
        <taxon>Bacteria</taxon>
        <taxon>Pseudomonadati</taxon>
        <taxon>Pseudomonadota</taxon>
        <taxon>Candidatius Mariprofundia</taxon>
        <taxon>Mariprofundales</taxon>
        <taxon>Mariprofundaceae</taxon>
        <taxon>Mariprofundus</taxon>
    </lineage>
</organism>
<evidence type="ECO:0000259" key="7">
    <source>
        <dbReference type="Pfam" id="PF03772"/>
    </source>
</evidence>
<dbReference type="RefSeq" id="WP_100264707.1">
    <property type="nucleotide sequence ID" value="NZ_CP018800.1"/>
</dbReference>
<gene>
    <name evidence="9" type="ORF">Ga0123462_0339</name>
</gene>
<dbReference type="Gene3D" id="3.60.15.10">
    <property type="entry name" value="Ribonuclease Z/Hydroxyacylglutathione hydrolase-like"/>
    <property type="match status" value="1"/>
</dbReference>
<feature type="transmembrane region" description="Helical" evidence="6">
    <location>
        <begin position="34"/>
        <end position="51"/>
    </location>
</feature>
<reference evidence="9 10" key="1">
    <citation type="submission" date="2016-12" db="EMBL/GenBank/DDBJ databases">
        <title>Isolation and genomic insights into novel planktonic Zetaproteobacteria from stratified waters of the Chesapeake Bay.</title>
        <authorList>
            <person name="McAllister S.M."/>
            <person name="Kato S."/>
            <person name="Chan C.S."/>
            <person name="Chiu B.K."/>
            <person name="Field E.K."/>
        </authorList>
    </citation>
    <scope>NUCLEOTIDE SEQUENCE [LARGE SCALE GENOMIC DNA]</scope>
    <source>
        <strain evidence="9 10">CP-8</strain>
    </source>
</reference>
<dbReference type="GO" id="GO:0030420">
    <property type="term" value="P:establishment of competence for transformation"/>
    <property type="evidence" value="ECO:0007669"/>
    <property type="project" value="InterPro"/>
</dbReference>
<dbReference type="InterPro" id="IPR052159">
    <property type="entry name" value="Competence_DNA_uptake"/>
</dbReference>
<dbReference type="Pfam" id="PF03772">
    <property type="entry name" value="Competence"/>
    <property type="match status" value="1"/>
</dbReference>
<evidence type="ECO:0000256" key="5">
    <source>
        <dbReference type="ARBA" id="ARBA00023136"/>
    </source>
</evidence>
<evidence type="ECO:0000313" key="9">
    <source>
        <dbReference type="EMBL" id="ATX81214.1"/>
    </source>
</evidence>
<feature type="domain" description="DUF4131" evidence="8">
    <location>
        <begin position="34"/>
        <end position="182"/>
    </location>
</feature>
<dbReference type="NCBIfam" id="TIGR00361">
    <property type="entry name" value="ComEC_Rec2"/>
    <property type="match status" value="1"/>
</dbReference>
<accession>A0A2K8L8E6</accession>
<dbReference type="SUPFAM" id="SSF56281">
    <property type="entry name" value="Metallo-hydrolase/oxidoreductase"/>
    <property type="match status" value="1"/>
</dbReference>
<dbReference type="InterPro" id="IPR004797">
    <property type="entry name" value="Competence_ComEC/Rec2"/>
</dbReference>
<feature type="transmembrane region" description="Helical" evidence="6">
    <location>
        <begin position="503"/>
        <end position="519"/>
    </location>
</feature>
<feature type="transmembrane region" description="Helical" evidence="6">
    <location>
        <begin position="419"/>
        <end position="445"/>
    </location>
</feature>
<dbReference type="GO" id="GO:0005886">
    <property type="term" value="C:plasma membrane"/>
    <property type="evidence" value="ECO:0007669"/>
    <property type="project" value="UniProtKB-SubCell"/>
</dbReference>
<dbReference type="KEGG" id="mfn:Ga0123462_0339"/>
<keyword evidence="10" id="KW-1185">Reference proteome</keyword>
<sequence>MEISTFDIRRVPLLWPVLLWTVGLLLVRSDAVSISVAATLFLLIVSALLYLRKFQLAVVLLLGVAWGTIDLLQDASDMAVDQTWLNSDLQVTATVVKVEQGGSSLRLLLSDIERSDGESVGGKALLYLYGKRDLLPDAGQQIAALVRWRQPQNYRNPGAFDYRSWCFDRAIALIGSAKGDIRVIDDRVSLLEVARARIRSAIAFAGEREQGVLHALLLGERSRVQEPVSRVFSATGTAHLLAISGMHVGMAAAWLFALLWWLLTRREAWIVKLPVRNVAMTGGMIGAVVYAALAGWPLPAIRATLMLAAAVVAWQLTSKHESFNILLAALGLILLFDASAITSISLWLSFVATAALLLWGKQPERKQSLSWSQRIVTGLRMLFWSSLLAMLATLPIVVTTFGTLPLYGLPANLLLVPLYGLIVLPSALLGEVAAVAGAGVVAGALMQFSGTMAGAGIDLIEAISMLPAGTMYAVLPPLWLSLLYVAGMVAAGVIWWKQKKRAALLMLLLTLGGYLGFILQESDVDRPMWLVWDVGQGAASTLLLPGGEVLNIDAPGYEGSRFNGGTTVATGLRAVGQLHADVLIFTHAQSDHLGGALSLAEGLNWIGEIWLPDVPSAHGHRSVQRLITAGSAVRWLSRGDRVAGRGYVAEVLWPPKDYAPANRNNSSLVVLIRLSNGIRALFPGDIEAEVERQLLTGGLGPVDVMLMPHHGSRSSSTTGFVKQVQPGFVVAQAGRNNRYGFPDSRVVARYRESGAVFVNTADGAVLMELSALPALQQREPGISSRRDMALKWWQPW</sequence>
<keyword evidence="3 6" id="KW-0812">Transmembrane</keyword>
<keyword evidence="4 6" id="KW-1133">Transmembrane helix</keyword>
<dbReference type="InterPro" id="IPR004477">
    <property type="entry name" value="ComEC_N"/>
</dbReference>
<dbReference type="InterPro" id="IPR025405">
    <property type="entry name" value="DUF4131"/>
</dbReference>
<evidence type="ECO:0000256" key="3">
    <source>
        <dbReference type="ARBA" id="ARBA00022692"/>
    </source>
</evidence>
<dbReference type="InterPro" id="IPR036866">
    <property type="entry name" value="RibonucZ/Hydroxyglut_hydro"/>
</dbReference>
<evidence type="ECO:0000259" key="8">
    <source>
        <dbReference type="Pfam" id="PF13567"/>
    </source>
</evidence>
<dbReference type="OrthoDB" id="9761531at2"/>
<evidence type="ECO:0000256" key="2">
    <source>
        <dbReference type="ARBA" id="ARBA00022475"/>
    </source>
</evidence>
<feature type="transmembrane region" description="Helical" evidence="6">
    <location>
        <begin position="478"/>
        <end position="496"/>
    </location>
</feature>
<evidence type="ECO:0000256" key="6">
    <source>
        <dbReference type="SAM" id="Phobius"/>
    </source>
</evidence>